<dbReference type="Proteomes" id="UP000680279">
    <property type="component" value="Unassembled WGS sequence"/>
</dbReference>
<name>A0ABQ4K2G6_9BACI</name>
<evidence type="ECO:0000313" key="2">
    <source>
        <dbReference type="EMBL" id="GIN19957.1"/>
    </source>
</evidence>
<feature type="region of interest" description="Disordered" evidence="1">
    <location>
        <begin position="39"/>
        <end position="59"/>
    </location>
</feature>
<evidence type="ECO:0008006" key="4">
    <source>
        <dbReference type="Google" id="ProtNLM"/>
    </source>
</evidence>
<dbReference type="EMBL" id="BOQT01000003">
    <property type="protein sequence ID" value="GIN19957.1"/>
    <property type="molecule type" value="Genomic_DNA"/>
</dbReference>
<sequence>MSLSCRLKKQRCPVTSHNWQILCGTGQKKAVQPFNGTQTNKAVKAKRKTDRNFFPPSNY</sequence>
<evidence type="ECO:0000256" key="1">
    <source>
        <dbReference type="SAM" id="MobiDB-lite"/>
    </source>
</evidence>
<gene>
    <name evidence="2" type="ORF">J1TS3_10910</name>
</gene>
<protein>
    <recommendedName>
        <fullName evidence="4">Ribosomal protein S18</fullName>
    </recommendedName>
</protein>
<organism evidence="2 3">
    <name type="scientific">Siminovitchia fordii</name>
    <dbReference type="NCBI Taxonomy" id="254759"/>
    <lineage>
        <taxon>Bacteria</taxon>
        <taxon>Bacillati</taxon>
        <taxon>Bacillota</taxon>
        <taxon>Bacilli</taxon>
        <taxon>Bacillales</taxon>
        <taxon>Bacillaceae</taxon>
        <taxon>Siminovitchia</taxon>
    </lineage>
</organism>
<evidence type="ECO:0000313" key="3">
    <source>
        <dbReference type="Proteomes" id="UP000680279"/>
    </source>
</evidence>
<comment type="caution">
    <text evidence="2">The sequence shown here is derived from an EMBL/GenBank/DDBJ whole genome shotgun (WGS) entry which is preliminary data.</text>
</comment>
<accession>A0ABQ4K2G6</accession>
<keyword evidence="3" id="KW-1185">Reference proteome</keyword>
<reference evidence="2 3" key="1">
    <citation type="submission" date="2021-03" db="EMBL/GenBank/DDBJ databases">
        <title>Antimicrobial resistance genes in bacteria isolated from Japanese honey, and their potential for conferring macrolide and lincosamide resistance in the American foulbrood pathogen Paenibacillus larvae.</title>
        <authorList>
            <person name="Okamoto M."/>
            <person name="Kumagai M."/>
            <person name="Kanamori H."/>
            <person name="Takamatsu D."/>
        </authorList>
    </citation>
    <scope>NUCLEOTIDE SEQUENCE [LARGE SCALE GENOMIC DNA]</scope>
    <source>
        <strain evidence="2 3">J1TS3</strain>
    </source>
</reference>
<proteinExistence type="predicted"/>